<dbReference type="InterPro" id="IPR003442">
    <property type="entry name" value="T6A_TsaE"/>
</dbReference>
<evidence type="ECO:0000256" key="7">
    <source>
        <dbReference type="ARBA" id="ARBA00022741"/>
    </source>
</evidence>
<evidence type="ECO:0000256" key="3">
    <source>
        <dbReference type="ARBA" id="ARBA00019010"/>
    </source>
</evidence>
<evidence type="ECO:0000256" key="4">
    <source>
        <dbReference type="ARBA" id="ARBA00022490"/>
    </source>
</evidence>
<evidence type="ECO:0000256" key="6">
    <source>
        <dbReference type="ARBA" id="ARBA00022723"/>
    </source>
</evidence>
<dbReference type="Pfam" id="PF02367">
    <property type="entry name" value="TsaE"/>
    <property type="match status" value="1"/>
</dbReference>
<dbReference type="GO" id="GO:0046872">
    <property type="term" value="F:metal ion binding"/>
    <property type="evidence" value="ECO:0007669"/>
    <property type="project" value="UniProtKB-KW"/>
</dbReference>
<evidence type="ECO:0000313" key="12">
    <source>
        <dbReference type="EMBL" id="KJE77746.1"/>
    </source>
</evidence>
<dbReference type="GO" id="GO:0005737">
    <property type="term" value="C:cytoplasm"/>
    <property type="evidence" value="ECO:0007669"/>
    <property type="project" value="UniProtKB-SubCell"/>
</dbReference>
<accession>A0A0D8FX79</accession>
<dbReference type="Gene3D" id="3.40.50.300">
    <property type="entry name" value="P-loop containing nucleotide triphosphate hydrolases"/>
    <property type="match status" value="1"/>
</dbReference>
<keyword evidence="13" id="KW-1185">Reference proteome</keyword>
<dbReference type="RefSeq" id="WP_035389036.1">
    <property type="nucleotide sequence ID" value="NZ_JQKF01000009.1"/>
</dbReference>
<organism evidence="12 13">
    <name type="scientific">Ferrimicrobium acidiphilum DSM 19497</name>
    <dbReference type="NCBI Taxonomy" id="1121877"/>
    <lineage>
        <taxon>Bacteria</taxon>
        <taxon>Bacillati</taxon>
        <taxon>Actinomycetota</taxon>
        <taxon>Acidimicrobiia</taxon>
        <taxon>Acidimicrobiales</taxon>
        <taxon>Acidimicrobiaceae</taxon>
        <taxon>Ferrimicrobium</taxon>
    </lineage>
</organism>
<keyword evidence="7" id="KW-0547">Nucleotide-binding</keyword>
<comment type="similarity">
    <text evidence="2">Belongs to the TsaE family.</text>
</comment>
<dbReference type="GeneID" id="78371816"/>
<evidence type="ECO:0000256" key="8">
    <source>
        <dbReference type="ARBA" id="ARBA00022840"/>
    </source>
</evidence>
<keyword evidence="9" id="KW-0460">Magnesium</keyword>
<dbReference type="Proteomes" id="UP000032336">
    <property type="component" value="Unassembled WGS sequence"/>
</dbReference>
<evidence type="ECO:0000256" key="1">
    <source>
        <dbReference type="ARBA" id="ARBA00004496"/>
    </source>
</evidence>
<dbReference type="GO" id="GO:0005524">
    <property type="term" value="F:ATP binding"/>
    <property type="evidence" value="ECO:0007669"/>
    <property type="project" value="UniProtKB-KW"/>
</dbReference>
<evidence type="ECO:0000256" key="11">
    <source>
        <dbReference type="ARBA" id="ARBA00032441"/>
    </source>
</evidence>
<reference evidence="12 13" key="1">
    <citation type="submission" date="2015-01" db="EMBL/GenBank/DDBJ databases">
        <title>Draft genome of the acidophilic iron oxidizer Ferrimicrobium acidiphilum strain T23.</title>
        <authorList>
            <person name="Poehlein A."/>
            <person name="Eisen S."/>
            <person name="Schloemann M."/>
            <person name="Johnson B.D."/>
            <person name="Daniel R."/>
            <person name="Muehling M."/>
        </authorList>
    </citation>
    <scope>NUCLEOTIDE SEQUENCE [LARGE SCALE GENOMIC DNA]</scope>
    <source>
        <strain evidence="12 13">T23</strain>
    </source>
</reference>
<evidence type="ECO:0000313" key="13">
    <source>
        <dbReference type="Proteomes" id="UP000032336"/>
    </source>
</evidence>
<sequence>MKLSVETAGAMFELGHRLGSALQPGDLVLLTGELGAGKTTFTQGVADGLGIQRSVTSPTFVTVKPYLLAGGGELYHVDLYRVDDPDYLYEQGILEELERGAMVVVEWAERSRLLDEYERLLVRIQLEGERRRLEVEATPGWQERLRWLL</sequence>
<proteinExistence type="inferred from homology"/>
<dbReference type="SUPFAM" id="SSF52540">
    <property type="entry name" value="P-loop containing nucleoside triphosphate hydrolases"/>
    <property type="match status" value="1"/>
</dbReference>
<comment type="caution">
    <text evidence="12">The sequence shown here is derived from an EMBL/GenBank/DDBJ whole genome shotgun (WGS) entry which is preliminary data.</text>
</comment>
<dbReference type="InterPro" id="IPR027417">
    <property type="entry name" value="P-loop_NTPase"/>
</dbReference>
<evidence type="ECO:0000256" key="10">
    <source>
        <dbReference type="ARBA" id="ARBA00024908"/>
    </source>
</evidence>
<dbReference type="PANTHER" id="PTHR33540">
    <property type="entry name" value="TRNA THREONYLCARBAMOYLADENOSINE BIOSYNTHESIS PROTEIN TSAE"/>
    <property type="match status" value="1"/>
</dbReference>
<keyword evidence="5" id="KW-0819">tRNA processing</keyword>
<dbReference type="PANTHER" id="PTHR33540:SF2">
    <property type="entry name" value="TRNA THREONYLCARBAMOYLADENOSINE BIOSYNTHESIS PROTEIN TSAE"/>
    <property type="match status" value="1"/>
</dbReference>
<dbReference type="eggNOG" id="COG0802">
    <property type="taxonomic scope" value="Bacteria"/>
</dbReference>
<keyword evidence="6" id="KW-0479">Metal-binding</keyword>
<comment type="subcellular location">
    <subcellularLocation>
        <location evidence="1">Cytoplasm</location>
    </subcellularLocation>
</comment>
<dbReference type="AlphaFoldDB" id="A0A0D8FX79"/>
<dbReference type="GO" id="GO:0002949">
    <property type="term" value="P:tRNA threonylcarbamoyladenosine modification"/>
    <property type="evidence" value="ECO:0007669"/>
    <property type="project" value="InterPro"/>
</dbReference>
<keyword evidence="8" id="KW-0067">ATP-binding</keyword>
<dbReference type="PATRIC" id="fig|1121877.4.peg.527"/>
<protein>
    <recommendedName>
        <fullName evidence="3">tRNA threonylcarbamoyladenosine biosynthesis protein TsaE</fullName>
    </recommendedName>
    <alternativeName>
        <fullName evidence="11">t(6)A37 threonylcarbamoyladenosine biosynthesis protein TsaE</fullName>
    </alternativeName>
</protein>
<evidence type="ECO:0000256" key="5">
    <source>
        <dbReference type="ARBA" id="ARBA00022694"/>
    </source>
</evidence>
<keyword evidence="4" id="KW-0963">Cytoplasm</keyword>
<comment type="function">
    <text evidence="10">Required for the formation of a threonylcarbamoyl group on adenosine at position 37 (t(6)A37) in tRNAs that read codons beginning with adenine. Is involved in the transfer of the threonylcarbamoyl moiety of threonylcarbamoyl-AMP (TC-AMP) to the N6 group of A37, together with TsaD and TsaB. TsaE seems to play an indirect role in the t(6)A biosynthesis pathway, possibly in regulating the core enzymatic function of TsaD.</text>
</comment>
<dbReference type="NCBIfam" id="TIGR00150">
    <property type="entry name" value="T6A_YjeE"/>
    <property type="match status" value="1"/>
</dbReference>
<dbReference type="STRING" id="1121877.FEAC_04940"/>
<evidence type="ECO:0000256" key="9">
    <source>
        <dbReference type="ARBA" id="ARBA00022842"/>
    </source>
</evidence>
<gene>
    <name evidence="12" type="primary">tsaE</name>
    <name evidence="12" type="ORF">FEAC_04940</name>
</gene>
<name>A0A0D8FX79_9ACTN</name>
<evidence type="ECO:0000256" key="2">
    <source>
        <dbReference type="ARBA" id="ARBA00007599"/>
    </source>
</evidence>
<dbReference type="EMBL" id="JXUW01000003">
    <property type="protein sequence ID" value="KJE77746.1"/>
    <property type="molecule type" value="Genomic_DNA"/>
</dbReference>